<organism evidence="1 2">
    <name type="scientific">Parapedobacter luteus</name>
    <dbReference type="NCBI Taxonomy" id="623280"/>
    <lineage>
        <taxon>Bacteria</taxon>
        <taxon>Pseudomonadati</taxon>
        <taxon>Bacteroidota</taxon>
        <taxon>Sphingobacteriia</taxon>
        <taxon>Sphingobacteriales</taxon>
        <taxon>Sphingobacteriaceae</taxon>
        <taxon>Parapedobacter</taxon>
    </lineage>
</organism>
<evidence type="ECO:0000313" key="2">
    <source>
        <dbReference type="Proteomes" id="UP000190541"/>
    </source>
</evidence>
<reference evidence="1 2" key="1">
    <citation type="submission" date="2017-02" db="EMBL/GenBank/DDBJ databases">
        <authorList>
            <person name="Peterson S.W."/>
        </authorList>
    </citation>
    <scope>NUCLEOTIDE SEQUENCE [LARGE SCALE GENOMIC DNA]</scope>
    <source>
        <strain evidence="1 2">DSM 22899</strain>
    </source>
</reference>
<dbReference type="AlphaFoldDB" id="A0A1T5CTS5"/>
<dbReference type="RefSeq" id="WP_079717040.1">
    <property type="nucleotide sequence ID" value="NZ_FUYS01000005.1"/>
</dbReference>
<keyword evidence="2" id="KW-1185">Reference proteome</keyword>
<gene>
    <name evidence="1" type="ORF">SAMN05660226_02346</name>
</gene>
<dbReference type="EMBL" id="FUYS01000005">
    <property type="protein sequence ID" value="SKB62928.1"/>
    <property type="molecule type" value="Genomic_DNA"/>
</dbReference>
<sequence>MKKKRLIILPHDVSIITGKSIRASQRLLKDIHFVLGKLPHQPISIQEFADYMGLDVEEVMRVVD</sequence>
<proteinExistence type="predicted"/>
<protein>
    <submittedName>
        <fullName evidence="1">Uncharacterized protein</fullName>
    </submittedName>
</protein>
<dbReference type="Proteomes" id="UP000190541">
    <property type="component" value="Unassembled WGS sequence"/>
</dbReference>
<evidence type="ECO:0000313" key="1">
    <source>
        <dbReference type="EMBL" id="SKB62928.1"/>
    </source>
</evidence>
<name>A0A1T5CTS5_9SPHI</name>
<dbReference type="OrthoDB" id="711499at2"/>
<accession>A0A1T5CTS5</accession>